<proteinExistence type="predicted"/>
<name>A0A538T338_UNCEI</name>
<dbReference type="SUPFAM" id="SSF51735">
    <property type="entry name" value="NAD(P)-binding Rossmann-fold domains"/>
    <property type="match status" value="1"/>
</dbReference>
<dbReference type="SMART" id="SM00829">
    <property type="entry name" value="PKS_ER"/>
    <property type="match status" value="1"/>
</dbReference>
<protein>
    <submittedName>
        <fullName evidence="2">Zinc-binding dehydrogenase</fullName>
    </submittedName>
</protein>
<sequence>MRAIVLRRPGPPSNLRVEEIPDPVARPGEILIQVRAAGVNFADVLARQGLYPDAPERPFVPGFETGGEVLALGEGVNGFRVGQRVLAYHRSGGYAERVAVPAANVHAIPDSLGTQSAVVLPLNYGTAYVALYRTGPVEPGMRLFLHAAAGGVGLAAIDLARRVGLEIVGAASSHFKRERLQSEGVKHVVDSRRVHVDRVARTLYGRNGGFDIIVDSVGGRSIGQGVRALRPGGRLVSCGVASISKRGILGALGLLFSTPKIDPLQMLRRSRGFYGLNLARLMGDPALVREVLGELIRLAEAKEIHPEPGRVLQLEEVATAHHLLERRRNVGKIVLRV</sequence>
<dbReference type="AlphaFoldDB" id="A0A538T338"/>
<dbReference type="InterPro" id="IPR020843">
    <property type="entry name" value="ER"/>
</dbReference>
<evidence type="ECO:0000313" key="3">
    <source>
        <dbReference type="Proteomes" id="UP000316852"/>
    </source>
</evidence>
<evidence type="ECO:0000313" key="2">
    <source>
        <dbReference type="EMBL" id="TMQ58038.1"/>
    </source>
</evidence>
<dbReference type="InterPro" id="IPR036291">
    <property type="entry name" value="NAD(P)-bd_dom_sf"/>
</dbReference>
<dbReference type="InterPro" id="IPR051397">
    <property type="entry name" value="Zn-ADH-like_protein"/>
</dbReference>
<accession>A0A538T338</accession>
<dbReference type="InterPro" id="IPR013154">
    <property type="entry name" value="ADH-like_N"/>
</dbReference>
<dbReference type="PANTHER" id="PTHR43677:SF4">
    <property type="entry name" value="QUINONE OXIDOREDUCTASE-LIKE PROTEIN 2"/>
    <property type="match status" value="1"/>
</dbReference>
<organism evidence="2 3">
    <name type="scientific">Eiseniibacteriota bacterium</name>
    <dbReference type="NCBI Taxonomy" id="2212470"/>
    <lineage>
        <taxon>Bacteria</taxon>
        <taxon>Candidatus Eiseniibacteriota</taxon>
    </lineage>
</organism>
<dbReference type="PANTHER" id="PTHR43677">
    <property type="entry name" value="SHORT-CHAIN DEHYDROGENASE/REDUCTASE"/>
    <property type="match status" value="1"/>
</dbReference>
<dbReference type="Gene3D" id="3.40.50.720">
    <property type="entry name" value="NAD(P)-binding Rossmann-like Domain"/>
    <property type="match status" value="1"/>
</dbReference>
<feature type="domain" description="Enoyl reductase (ER)" evidence="1">
    <location>
        <begin position="10"/>
        <end position="335"/>
    </location>
</feature>
<dbReference type="EMBL" id="VBOW01000042">
    <property type="protein sequence ID" value="TMQ58038.1"/>
    <property type="molecule type" value="Genomic_DNA"/>
</dbReference>
<evidence type="ECO:0000259" key="1">
    <source>
        <dbReference type="SMART" id="SM00829"/>
    </source>
</evidence>
<reference evidence="2 3" key="1">
    <citation type="journal article" date="2019" name="Nat. Microbiol.">
        <title>Mediterranean grassland soil C-N compound turnover is dependent on rainfall and depth, and is mediated by genomically divergent microorganisms.</title>
        <authorList>
            <person name="Diamond S."/>
            <person name="Andeer P.F."/>
            <person name="Li Z."/>
            <person name="Crits-Christoph A."/>
            <person name="Burstein D."/>
            <person name="Anantharaman K."/>
            <person name="Lane K.R."/>
            <person name="Thomas B.C."/>
            <person name="Pan C."/>
            <person name="Northen T.R."/>
            <person name="Banfield J.F."/>
        </authorList>
    </citation>
    <scope>NUCLEOTIDE SEQUENCE [LARGE SCALE GENOMIC DNA]</scope>
    <source>
        <strain evidence="2">WS_6</strain>
    </source>
</reference>
<dbReference type="GO" id="GO:0016491">
    <property type="term" value="F:oxidoreductase activity"/>
    <property type="evidence" value="ECO:0007669"/>
    <property type="project" value="InterPro"/>
</dbReference>
<gene>
    <name evidence="2" type="ORF">E6K76_09015</name>
</gene>
<dbReference type="Pfam" id="PF08240">
    <property type="entry name" value="ADH_N"/>
    <property type="match status" value="1"/>
</dbReference>
<dbReference type="Gene3D" id="3.90.180.10">
    <property type="entry name" value="Medium-chain alcohol dehydrogenases, catalytic domain"/>
    <property type="match status" value="1"/>
</dbReference>
<dbReference type="Pfam" id="PF13602">
    <property type="entry name" value="ADH_zinc_N_2"/>
    <property type="match status" value="1"/>
</dbReference>
<dbReference type="SUPFAM" id="SSF50129">
    <property type="entry name" value="GroES-like"/>
    <property type="match status" value="1"/>
</dbReference>
<dbReference type="InterPro" id="IPR011032">
    <property type="entry name" value="GroES-like_sf"/>
</dbReference>
<comment type="caution">
    <text evidence="2">The sequence shown here is derived from an EMBL/GenBank/DDBJ whole genome shotgun (WGS) entry which is preliminary data.</text>
</comment>
<dbReference type="Proteomes" id="UP000316852">
    <property type="component" value="Unassembled WGS sequence"/>
</dbReference>